<dbReference type="SUPFAM" id="SSF57701">
    <property type="entry name" value="Zn2/Cys6 DNA-binding domain"/>
    <property type="match status" value="1"/>
</dbReference>
<dbReference type="InterPro" id="IPR001138">
    <property type="entry name" value="Zn2Cys6_DnaBD"/>
</dbReference>
<feature type="compositionally biased region" description="Polar residues" evidence="8">
    <location>
        <begin position="9"/>
        <end position="22"/>
    </location>
</feature>
<dbReference type="InterPro" id="IPR036864">
    <property type="entry name" value="Zn2-C6_fun-type_DNA-bd_sf"/>
</dbReference>
<dbReference type="PANTHER" id="PTHR31845:SF34">
    <property type="entry name" value="TRANSCRIPTIONAL ACTIVATOR OF PROTEASES PRTT"/>
    <property type="match status" value="1"/>
</dbReference>
<sequence length="697" mass="76234">MKRAGAPNASENPPQKRTKASQACASCRKQKSRCEILDVRPVAGAPVVIRCHRCKVLGVECSFETSDLIHFAPKAVSASTPSSDASSPGTSTTLVEPTSSYSGLGALAAAAAASSLPTPIPPPLNTPTTIPARFGIAPEDLVPNASTPVWGPGYKASRVSRVDWTAAPMLAIQEMVRCPKIDQPIDIPSAARLSDILSGAEITSLLDIFETRYSPWLGLPPARLNNTNSLFDIVRCTIASRQLPLSRRSSAAPRLQKLTEDVFVSELFNPQPSLDSIRALLILSVWTPISGTGAEARDGRLLIASAVSMAMNLQLQNESKRVIGLRAEKPQKMTEIDESTHKWRLWMSLAVVESALCVGTGRTPVSHLSPLDHDMTALSSFPEFTLLSVRDIRLGLAAKVLHVCESALQLRLQRVDNLETFFNKMNDLTYTMEGMSRLIKPLYVLTPLDTFYSQMLLLEYHACLVLIYHHALREVRTTYERDAPDTPWYSVETKAGHCISLFWGREALINAEGVLTTFLSVTDPTLFSSAPDIIFIMIGFAATWIFVSNFTLYQMAGSNLGGPSEMLQTLTIERLHQIALSPDHAATRCGHVLAALMTAWEKRKPAPRDPEMSECFIHVPYTRTNHPQVQRGPYIGTQATEATMVPDLGVAIDPLGPFPDLGGAEINWDLFMDDVFWSTFMENLNSDAGSVPVVPLG</sequence>
<evidence type="ECO:0000256" key="1">
    <source>
        <dbReference type="ARBA" id="ARBA00004123"/>
    </source>
</evidence>
<dbReference type="PROSITE" id="PS50048">
    <property type="entry name" value="ZN2_CY6_FUNGAL_2"/>
    <property type="match status" value="1"/>
</dbReference>
<name>A0A8H6S6J4_9AGAR</name>
<dbReference type="AlphaFoldDB" id="A0A8H6S6J4"/>
<evidence type="ECO:0000313" key="11">
    <source>
        <dbReference type="Proteomes" id="UP000636479"/>
    </source>
</evidence>
<evidence type="ECO:0000259" key="9">
    <source>
        <dbReference type="PROSITE" id="PS50048"/>
    </source>
</evidence>
<evidence type="ECO:0000256" key="2">
    <source>
        <dbReference type="ARBA" id="ARBA00022723"/>
    </source>
</evidence>
<dbReference type="Proteomes" id="UP000636479">
    <property type="component" value="Unassembled WGS sequence"/>
</dbReference>
<dbReference type="EMBL" id="JACAZF010000011">
    <property type="protein sequence ID" value="KAF7293006.1"/>
    <property type="molecule type" value="Genomic_DNA"/>
</dbReference>
<dbReference type="GO" id="GO:0000976">
    <property type="term" value="F:transcription cis-regulatory region binding"/>
    <property type="evidence" value="ECO:0007669"/>
    <property type="project" value="TreeGrafter"/>
</dbReference>
<feature type="region of interest" description="Disordered" evidence="8">
    <location>
        <begin position="75"/>
        <end position="97"/>
    </location>
</feature>
<reference evidence="10" key="1">
    <citation type="submission" date="2020-05" db="EMBL/GenBank/DDBJ databases">
        <title>Mycena genomes resolve the evolution of fungal bioluminescence.</title>
        <authorList>
            <person name="Tsai I.J."/>
        </authorList>
    </citation>
    <scope>NUCLEOTIDE SEQUENCE</scope>
    <source>
        <strain evidence="10">171206Taipei</strain>
    </source>
</reference>
<keyword evidence="3" id="KW-0862">Zinc</keyword>
<comment type="caution">
    <text evidence="10">The sequence shown here is derived from an EMBL/GenBank/DDBJ whole genome shotgun (WGS) entry which is preliminary data.</text>
</comment>
<dbReference type="Gene3D" id="4.10.240.10">
    <property type="entry name" value="Zn(2)-C6 fungal-type DNA-binding domain"/>
    <property type="match status" value="1"/>
</dbReference>
<evidence type="ECO:0000256" key="3">
    <source>
        <dbReference type="ARBA" id="ARBA00022833"/>
    </source>
</evidence>
<accession>A0A8H6S6J4</accession>
<evidence type="ECO:0000256" key="6">
    <source>
        <dbReference type="ARBA" id="ARBA00023163"/>
    </source>
</evidence>
<dbReference type="Pfam" id="PF00172">
    <property type="entry name" value="Zn_clus"/>
    <property type="match status" value="1"/>
</dbReference>
<dbReference type="OrthoDB" id="2595934at2759"/>
<feature type="compositionally biased region" description="Low complexity" evidence="8">
    <location>
        <begin position="77"/>
        <end position="97"/>
    </location>
</feature>
<dbReference type="GO" id="GO:0000981">
    <property type="term" value="F:DNA-binding transcription factor activity, RNA polymerase II-specific"/>
    <property type="evidence" value="ECO:0007669"/>
    <property type="project" value="InterPro"/>
</dbReference>
<dbReference type="CDD" id="cd00067">
    <property type="entry name" value="GAL4"/>
    <property type="match status" value="1"/>
</dbReference>
<keyword evidence="4" id="KW-0805">Transcription regulation</keyword>
<organism evidence="10 11">
    <name type="scientific">Mycena indigotica</name>
    <dbReference type="NCBI Taxonomy" id="2126181"/>
    <lineage>
        <taxon>Eukaryota</taxon>
        <taxon>Fungi</taxon>
        <taxon>Dikarya</taxon>
        <taxon>Basidiomycota</taxon>
        <taxon>Agaricomycotina</taxon>
        <taxon>Agaricomycetes</taxon>
        <taxon>Agaricomycetidae</taxon>
        <taxon>Agaricales</taxon>
        <taxon>Marasmiineae</taxon>
        <taxon>Mycenaceae</taxon>
        <taxon>Mycena</taxon>
    </lineage>
</organism>
<gene>
    <name evidence="10" type="ORF">MIND_01199900</name>
</gene>
<evidence type="ECO:0000256" key="8">
    <source>
        <dbReference type="SAM" id="MobiDB-lite"/>
    </source>
</evidence>
<dbReference type="CDD" id="cd12148">
    <property type="entry name" value="fungal_TF_MHR"/>
    <property type="match status" value="1"/>
</dbReference>
<feature type="domain" description="Zn(2)-C6 fungal-type" evidence="9">
    <location>
        <begin position="23"/>
        <end position="63"/>
    </location>
</feature>
<comment type="subcellular location">
    <subcellularLocation>
        <location evidence="1">Nucleus</location>
    </subcellularLocation>
</comment>
<proteinExistence type="predicted"/>
<dbReference type="RefSeq" id="XP_037215434.1">
    <property type="nucleotide sequence ID" value="XM_037368508.1"/>
</dbReference>
<dbReference type="GeneID" id="59351024"/>
<dbReference type="InterPro" id="IPR051089">
    <property type="entry name" value="prtT"/>
</dbReference>
<dbReference type="SMART" id="SM00066">
    <property type="entry name" value="GAL4"/>
    <property type="match status" value="1"/>
</dbReference>
<keyword evidence="6" id="KW-0804">Transcription</keyword>
<dbReference type="GO" id="GO:0005634">
    <property type="term" value="C:nucleus"/>
    <property type="evidence" value="ECO:0007669"/>
    <property type="project" value="UniProtKB-SubCell"/>
</dbReference>
<evidence type="ECO:0000256" key="5">
    <source>
        <dbReference type="ARBA" id="ARBA00023125"/>
    </source>
</evidence>
<evidence type="ECO:0000313" key="10">
    <source>
        <dbReference type="EMBL" id="KAF7293006.1"/>
    </source>
</evidence>
<protein>
    <recommendedName>
        <fullName evidence="9">Zn(2)-C6 fungal-type domain-containing protein</fullName>
    </recommendedName>
</protein>
<evidence type="ECO:0000256" key="7">
    <source>
        <dbReference type="ARBA" id="ARBA00023242"/>
    </source>
</evidence>
<dbReference type="PANTHER" id="PTHR31845">
    <property type="entry name" value="FINGER DOMAIN PROTEIN, PUTATIVE-RELATED"/>
    <property type="match status" value="1"/>
</dbReference>
<keyword evidence="2" id="KW-0479">Metal-binding</keyword>
<feature type="region of interest" description="Disordered" evidence="8">
    <location>
        <begin position="1"/>
        <end position="22"/>
    </location>
</feature>
<evidence type="ECO:0000256" key="4">
    <source>
        <dbReference type="ARBA" id="ARBA00023015"/>
    </source>
</evidence>
<keyword evidence="7" id="KW-0539">Nucleus</keyword>
<keyword evidence="5" id="KW-0238">DNA-binding</keyword>
<keyword evidence="11" id="KW-1185">Reference proteome</keyword>
<dbReference type="GO" id="GO:0008270">
    <property type="term" value="F:zinc ion binding"/>
    <property type="evidence" value="ECO:0007669"/>
    <property type="project" value="InterPro"/>
</dbReference>